<name>A0A0D2BTF2_9EURO</name>
<feature type="compositionally biased region" description="Polar residues" evidence="1">
    <location>
        <begin position="152"/>
        <end position="163"/>
    </location>
</feature>
<evidence type="ECO:0000313" key="3">
    <source>
        <dbReference type="Proteomes" id="UP000054466"/>
    </source>
</evidence>
<keyword evidence="3" id="KW-1185">Reference proteome</keyword>
<protein>
    <submittedName>
        <fullName evidence="2">Uncharacterized protein</fullName>
    </submittedName>
</protein>
<dbReference type="AlphaFoldDB" id="A0A0D2BTF2"/>
<dbReference type="VEuPathDB" id="FungiDB:PV07_12867"/>
<evidence type="ECO:0000256" key="1">
    <source>
        <dbReference type="SAM" id="MobiDB-lite"/>
    </source>
</evidence>
<organism evidence="2 3">
    <name type="scientific">Cladophialophora immunda</name>
    <dbReference type="NCBI Taxonomy" id="569365"/>
    <lineage>
        <taxon>Eukaryota</taxon>
        <taxon>Fungi</taxon>
        <taxon>Dikarya</taxon>
        <taxon>Ascomycota</taxon>
        <taxon>Pezizomycotina</taxon>
        <taxon>Eurotiomycetes</taxon>
        <taxon>Chaetothyriomycetidae</taxon>
        <taxon>Chaetothyriales</taxon>
        <taxon>Herpotrichiellaceae</taxon>
        <taxon>Cladophialophora</taxon>
    </lineage>
</organism>
<feature type="non-terminal residue" evidence="2">
    <location>
        <position position="1"/>
    </location>
</feature>
<dbReference type="OrthoDB" id="4156315at2759"/>
<dbReference type="GeneID" id="27352061"/>
<feature type="compositionally biased region" description="Basic and acidic residues" evidence="1">
    <location>
        <begin position="120"/>
        <end position="135"/>
    </location>
</feature>
<dbReference type="HOGENOM" id="CLU_1457766_0_0_1"/>
<accession>A0A0D2BTF2</accession>
<gene>
    <name evidence="2" type="ORF">PV07_12867</name>
</gene>
<proteinExistence type="predicted"/>
<sequence length="186" mass="20672">SFQVLNDQGVVVQSRESSTEDSILSADDIRLDQTSEARRYLSKKGDADALRDILVNLHAEWMASSEANAQPDVMEELETRHKEVLAELRRTEEELGTLYAELPERNGSISKDQLCPPSEMEQKISRQSDIDHEETGSGSGSPPQSGIQGNSLSRILESTTNDNSVRSTALVHAYLVYQRQQSPRGQ</sequence>
<feature type="region of interest" description="Disordered" evidence="1">
    <location>
        <begin position="97"/>
        <end position="163"/>
    </location>
</feature>
<dbReference type="RefSeq" id="XP_016241916.1">
    <property type="nucleotide sequence ID" value="XM_016400438.1"/>
</dbReference>
<evidence type="ECO:0000313" key="2">
    <source>
        <dbReference type="EMBL" id="KIW21700.1"/>
    </source>
</evidence>
<dbReference type="EMBL" id="KN847293">
    <property type="protein sequence ID" value="KIW21700.1"/>
    <property type="molecule type" value="Genomic_DNA"/>
</dbReference>
<dbReference type="Proteomes" id="UP000054466">
    <property type="component" value="Unassembled WGS sequence"/>
</dbReference>
<reference evidence="2 3" key="1">
    <citation type="submission" date="2015-01" db="EMBL/GenBank/DDBJ databases">
        <title>The Genome Sequence of Cladophialophora immunda CBS83496.</title>
        <authorList>
            <consortium name="The Broad Institute Genomics Platform"/>
            <person name="Cuomo C."/>
            <person name="de Hoog S."/>
            <person name="Gorbushina A."/>
            <person name="Stielow B."/>
            <person name="Teixiera M."/>
            <person name="Abouelleil A."/>
            <person name="Chapman S.B."/>
            <person name="Priest M."/>
            <person name="Young S.K."/>
            <person name="Wortman J."/>
            <person name="Nusbaum C."/>
            <person name="Birren B."/>
        </authorList>
    </citation>
    <scope>NUCLEOTIDE SEQUENCE [LARGE SCALE GENOMIC DNA]</scope>
    <source>
        <strain evidence="2 3">CBS 83496</strain>
    </source>
</reference>
<feature type="compositionally biased region" description="Low complexity" evidence="1">
    <location>
        <begin position="140"/>
        <end position="151"/>
    </location>
</feature>